<dbReference type="EMBL" id="BSNZ01000008">
    <property type="protein sequence ID" value="GLQ84723.1"/>
    <property type="molecule type" value="Genomic_DNA"/>
</dbReference>
<organism evidence="2 4">
    <name type="scientific">Gluconobacter sphaericus NBRC 12467</name>
    <dbReference type="NCBI Taxonomy" id="1307951"/>
    <lineage>
        <taxon>Bacteria</taxon>
        <taxon>Pseudomonadati</taxon>
        <taxon>Pseudomonadota</taxon>
        <taxon>Alphaproteobacteria</taxon>
        <taxon>Acetobacterales</taxon>
        <taxon>Acetobacteraceae</taxon>
        <taxon>Gluconobacter</taxon>
    </lineage>
</organism>
<proteinExistence type="predicted"/>
<accession>A0AA37SI02</accession>
<dbReference type="AlphaFoldDB" id="A0AA37SI02"/>
<sequence length="161" mass="16658">MSDYPTRLEALKLAIEFADGRPMTAEGLIFTSTVIENYLTQGSTQDDGSSVRIVVFSGNVSTPSRGTVCASINNIDGLTDDASDVSTLRFQASSSAPINRNSVPRSKGTGDAPDQSLSGHIVTHSSSSSVLADGESGDSVAADPRNDATTDTSAKGVRDDA</sequence>
<feature type="region of interest" description="Disordered" evidence="1">
    <location>
        <begin position="91"/>
        <end position="161"/>
    </location>
</feature>
<protein>
    <submittedName>
        <fullName evidence="2">Uncharacterized protein</fullName>
    </submittedName>
</protein>
<comment type="caution">
    <text evidence="2">The sequence shown here is derived from an EMBL/GenBank/DDBJ whole genome shotgun (WGS) entry which is preliminary data.</text>
</comment>
<name>A0AA37SI02_9PROT</name>
<reference evidence="2" key="1">
    <citation type="journal article" date="2014" name="Int. J. Syst. Evol. Microbiol.">
        <title>Complete genome sequence of Corynebacterium casei LMG S-19264T (=DSM 44701T), isolated from a smear-ripened cheese.</title>
        <authorList>
            <consortium name="US DOE Joint Genome Institute (JGI-PGF)"/>
            <person name="Walter F."/>
            <person name="Albersmeier A."/>
            <person name="Kalinowski J."/>
            <person name="Ruckert C."/>
        </authorList>
    </citation>
    <scope>NUCLEOTIDE SEQUENCE</scope>
    <source>
        <strain evidence="2">NBRC 12467</strain>
    </source>
</reference>
<dbReference type="RefSeq" id="WP_141352366.1">
    <property type="nucleotide sequence ID" value="NZ_BARA01000113.1"/>
</dbReference>
<keyword evidence="4" id="KW-1185">Reference proteome</keyword>
<evidence type="ECO:0000313" key="3">
    <source>
        <dbReference type="EMBL" id="GLQ85122.1"/>
    </source>
</evidence>
<evidence type="ECO:0000313" key="2">
    <source>
        <dbReference type="EMBL" id="GLQ84723.1"/>
    </source>
</evidence>
<gene>
    <name evidence="2" type="ORF">GCM10007872_16310</name>
    <name evidence="3" type="ORF">GCM10007872_20300</name>
</gene>
<feature type="compositionally biased region" description="Polar residues" evidence="1">
    <location>
        <begin position="91"/>
        <end position="104"/>
    </location>
</feature>
<reference evidence="4" key="2">
    <citation type="journal article" date="2019" name="Int. J. Syst. Evol. Microbiol.">
        <title>The Global Catalogue of Microorganisms (GCM) 10K type strain sequencing project: providing services to taxonomists for standard genome sequencing and annotation.</title>
        <authorList>
            <consortium name="The Broad Institute Genomics Platform"/>
            <consortium name="The Broad Institute Genome Sequencing Center for Infectious Disease"/>
            <person name="Wu L."/>
            <person name="Ma J."/>
        </authorList>
    </citation>
    <scope>NUCLEOTIDE SEQUENCE [LARGE SCALE GENOMIC DNA]</scope>
    <source>
        <strain evidence="4">NBRC 12467</strain>
    </source>
</reference>
<dbReference type="EMBL" id="BSNZ01000013">
    <property type="protein sequence ID" value="GLQ85122.1"/>
    <property type="molecule type" value="Genomic_DNA"/>
</dbReference>
<reference evidence="2" key="3">
    <citation type="submission" date="2023-01" db="EMBL/GenBank/DDBJ databases">
        <title>Draft genome sequence of Gluconobacter sphaericus strain NBRC 12467.</title>
        <authorList>
            <person name="Sun Q."/>
            <person name="Mori K."/>
        </authorList>
    </citation>
    <scope>NUCLEOTIDE SEQUENCE</scope>
    <source>
        <strain evidence="2">NBRC 12467</strain>
    </source>
</reference>
<dbReference type="Proteomes" id="UP001156708">
    <property type="component" value="Unassembled WGS sequence"/>
</dbReference>
<evidence type="ECO:0000256" key="1">
    <source>
        <dbReference type="SAM" id="MobiDB-lite"/>
    </source>
</evidence>
<evidence type="ECO:0000313" key="4">
    <source>
        <dbReference type="Proteomes" id="UP001156708"/>
    </source>
</evidence>